<dbReference type="InterPro" id="IPR027417">
    <property type="entry name" value="P-loop_NTPase"/>
</dbReference>
<keyword evidence="1" id="KW-0378">Hydrolase</keyword>
<dbReference type="AlphaFoldDB" id="A0A210QPA5"/>
<proteinExistence type="predicted"/>
<evidence type="ECO:0000313" key="1">
    <source>
        <dbReference type="EMBL" id="OWF50574.1"/>
    </source>
</evidence>
<reference evidence="1 2" key="1">
    <citation type="journal article" date="2017" name="Nat. Ecol. Evol.">
        <title>Scallop genome provides insights into evolution of bilaterian karyotype and development.</title>
        <authorList>
            <person name="Wang S."/>
            <person name="Zhang J."/>
            <person name="Jiao W."/>
            <person name="Li J."/>
            <person name="Xun X."/>
            <person name="Sun Y."/>
            <person name="Guo X."/>
            <person name="Huan P."/>
            <person name="Dong B."/>
            <person name="Zhang L."/>
            <person name="Hu X."/>
            <person name="Sun X."/>
            <person name="Wang J."/>
            <person name="Zhao C."/>
            <person name="Wang Y."/>
            <person name="Wang D."/>
            <person name="Huang X."/>
            <person name="Wang R."/>
            <person name="Lv J."/>
            <person name="Li Y."/>
            <person name="Zhang Z."/>
            <person name="Liu B."/>
            <person name="Lu W."/>
            <person name="Hui Y."/>
            <person name="Liang J."/>
            <person name="Zhou Z."/>
            <person name="Hou R."/>
            <person name="Li X."/>
            <person name="Liu Y."/>
            <person name="Li H."/>
            <person name="Ning X."/>
            <person name="Lin Y."/>
            <person name="Zhao L."/>
            <person name="Xing Q."/>
            <person name="Dou J."/>
            <person name="Li Y."/>
            <person name="Mao J."/>
            <person name="Guo H."/>
            <person name="Dou H."/>
            <person name="Li T."/>
            <person name="Mu C."/>
            <person name="Jiang W."/>
            <person name="Fu Q."/>
            <person name="Fu X."/>
            <person name="Miao Y."/>
            <person name="Liu J."/>
            <person name="Yu Q."/>
            <person name="Li R."/>
            <person name="Liao H."/>
            <person name="Li X."/>
            <person name="Kong Y."/>
            <person name="Jiang Z."/>
            <person name="Chourrout D."/>
            <person name="Li R."/>
            <person name="Bao Z."/>
        </authorList>
    </citation>
    <scope>NUCLEOTIDE SEQUENCE [LARGE SCALE GENOMIC DNA]</scope>
    <source>
        <strain evidence="1 2">PY_sf001</strain>
    </source>
</reference>
<dbReference type="OrthoDB" id="6142977at2759"/>
<evidence type="ECO:0000313" key="2">
    <source>
        <dbReference type="Proteomes" id="UP000242188"/>
    </source>
</evidence>
<gene>
    <name evidence="1" type="ORF">KP79_PYT25670</name>
</gene>
<keyword evidence="1" id="KW-0547">Nucleotide-binding</keyword>
<dbReference type="Gene3D" id="3.40.50.300">
    <property type="entry name" value="P-loop containing nucleotide triphosphate hydrolases"/>
    <property type="match status" value="1"/>
</dbReference>
<keyword evidence="1" id="KW-0347">Helicase</keyword>
<keyword evidence="2" id="KW-1185">Reference proteome</keyword>
<dbReference type="EMBL" id="NEDP02002573">
    <property type="protein sequence ID" value="OWF50574.1"/>
    <property type="molecule type" value="Genomic_DNA"/>
</dbReference>
<keyword evidence="1" id="KW-0067">ATP-binding</keyword>
<comment type="caution">
    <text evidence="1">The sequence shown here is derived from an EMBL/GenBank/DDBJ whole genome shotgun (WGS) entry which is preliminary data.</text>
</comment>
<protein>
    <submittedName>
        <fullName evidence="1">ATP-dependent DNA helicase RecS</fullName>
    </submittedName>
</protein>
<organism evidence="1 2">
    <name type="scientific">Mizuhopecten yessoensis</name>
    <name type="common">Japanese scallop</name>
    <name type="synonym">Patinopecten yessoensis</name>
    <dbReference type="NCBI Taxonomy" id="6573"/>
    <lineage>
        <taxon>Eukaryota</taxon>
        <taxon>Metazoa</taxon>
        <taxon>Spiralia</taxon>
        <taxon>Lophotrochozoa</taxon>
        <taxon>Mollusca</taxon>
        <taxon>Bivalvia</taxon>
        <taxon>Autobranchia</taxon>
        <taxon>Pteriomorphia</taxon>
        <taxon>Pectinida</taxon>
        <taxon>Pectinoidea</taxon>
        <taxon>Pectinidae</taxon>
        <taxon>Mizuhopecten</taxon>
    </lineage>
</organism>
<name>A0A210QPA5_MIZYE</name>
<dbReference type="GO" id="GO:0004386">
    <property type="term" value="F:helicase activity"/>
    <property type="evidence" value="ECO:0007669"/>
    <property type="project" value="UniProtKB-KW"/>
</dbReference>
<dbReference type="SUPFAM" id="SSF52540">
    <property type="entry name" value="P-loop containing nucleoside triphosphate hydrolases"/>
    <property type="match status" value="1"/>
</dbReference>
<accession>A0A210QPA5</accession>
<sequence length="110" mass="12418">MVTKDDVIDSAFRKIVNRFKIENLKKEQRGILDCLLNGRDCMAILLTDFGKSLPYQMLPSVKREITVGQELDLCKVLICSPLVGLMEDQVSKLKNIEGLTAEYKACQPVE</sequence>
<dbReference type="Proteomes" id="UP000242188">
    <property type="component" value="Unassembled WGS sequence"/>
</dbReference>